<evidence type="ECO:0000313" key="1">
    <source>
        <dbReference type="EMBL" id="KAF9893196.1"/>
    </source>
</evidence>
<dbReference type="EMBL" id="VCAU01000008">
    <property type="protein sequence ID" value="KAF9893196.1"/>
    <property type="molecule type" value="Genomic_DNA"/>
</dbReference>
<keyword evidence="2" id="KW-1185">Reference proteome</keyword>
<proteinExistence type="predicted"/>
<gene>
    <name evidence="1" type="ORF">FE257_011619</name>
</gene>
<organism evidence="1 2">
    <name type="scientific">Aspergillus nanangensis</name>
    <dbReference type="NCBI Taxonomy" id="2582783"/>
    <lineage>
        <taxon>Eukaryota</taxon>
        <taxon>Fungi</taxon>
        <taxon>Dikarya</taxon>
        <taxon>Ascomycota</taxon>
        <taxon>Pezizomycotina</taxon>
        <taxon>Eurotiomycetes</taxon>
        <taxon>Eurotiomycetidae</taxon>
        <taxon>Eurotiales</taxon>
        <taxon>Aspergillaceae</taxon>
        <taxon>Aspergillus</taxon>
        <taxon>Aspergillus subgen. Circumdati</taxon>
    </lineage>
</organism>
<name>A0AAD4CV96_ASPNN</name>
<accession>A0AAD4CV96</accession>
<evidence type="ECO:0000313" key="2">
    <source>
        <dbReference type="Proteomes" id="UP001194746"/>
    </source>
</evidence>
<dbReference type="Proteomes" id="UP001194746">
    <property type="component" value="Unassembled WGS sequence"/>
</dbReference>
<reference evidence="1" key="2">
    <citation type="submission" date="2020-02" db="EMBL/GenBank/DDBJ databases">
        <authorList>
            <person name="Gilchrist C.L.M."/>
            <person name="Chooi Y.-H."/>
        </authorList>
    </citation>
    <scope>NUCLEOTIDE SEQUENCE</scope>
    <source>
        <strain evidence="1">MST-FP2251</strain>
    </source>
</reference>
<sequence length="119" mass="13705">MPFKDIYVQIPCILPWSNTVEMYERALVDLNMGMFSVWPGPHPGGDGAPGFELCLTVPDTPDDDSDIHFYRNLATTQIKEMLNQELMKMEAECRRLLLICKRHGRDIQADVEVFEEFVI</sequence>
<protein>
    <submittedName>
        <fullName evidence="1">Uncharacterized protein</fullName>
    </submittedName>
</protein>
<comment type="caution">
    <text evidence="1">The sequence shown here is derived from an EMBL/GenBank/DDBJ whole genome shotgun (WGS) entry which is preliminary data.</text>
</comment>
<reference evidence="1" key="1">
    <citation type="journal article" date="2019" name="Beilstein J. Org. Chem.">
        <title>Nanangenines: drimane sesquiterpenoids as the dominant metabolite cohort of a novel Australian fungus, Aspergillus nanangensis.</title>
        <authorList>
            <person name="Lacey H.J."/>
            <person name="Gilchrist C.L.M."/>
            <person name="Crombie A."/>
            <person name="Kalaitzis J.A."/>
            <person name="Vuong D."/>
            <person name="Rutledge P.J."/>
            <person name="Turner P."/>
            <person name="Pitt J.I."/>
            <person name="Lacey E."/>
            <person name="Chooi Y.H."/>
            <person name="Piggott A.M."/>
        </authorList>
    </citation>
    <scope>NUCLEOTIDE SEQUENCE</scope>
    <source>
        <strain evidence="1">MST-FP2251</strain>
    </source>
</reference>
<dbReference type="AlphaFoldDB" id="A0AAD4CV96"/>